<dbReference type="STRING" id="41427.A0A182JA12"/>
<organism evidence="2">
    <name type="scientific">Anopheles atroparvus</name>
    <name type="common">European mosquito</name>
    <dbReference type="NCBI Taxonomy" id="41427"/>
    <lineage>
        <taxon>Eukaryota</taxon>
        <taxon>Metazoa</taxon>
        <taxon>Ecdysozoa</taxon>
        <taxon>Arthropoda</taxon>
        <taxon>Hexapoda</taxon>
        <taxon>Insecta</taxon>
        <taxon>Pterygota</taxon>
        <taxon>Neoptera</taxon>
        <taxon>Endopterygota</taxon>
        <taxon>Diptera</taxon>
        <taxon>Nematocera</taxon>
        <taxon>Culicoidea</taxon>
        <taxon>Culicidae</taxon>
        <taxon>Anophelinae</taxon>
        <taxon>Anopheles</taxon>
    </lineage>
</organism>
<evidence type="ECO:0000256" key="1">
    <source>
        <dbReference type="SAM" id="SignalP"/>
    </source>
</evidence>
<accession>A0A182JA12</accession>
<dbReference type="OrthoDB" id="7729613at2759"/>
<reference evidence="3" key="1">
    <citation type="submission" date="2021-09" db="EMBL/GenBank/DDBJ databases">
        <authorList>
            <consortium name="Infravec"/>
            <person name="Campbell I L."/>
            <person name="Maslen G."/>
            <person name="Yates A."/>
        </authorList>
    </citation>
    <scope>NUCLEOTIDE SEQUENCE [LARGE SCALE GENOMIC DNA]</scope>
    <source>
        <strain evidence="3">Infravec2 EBRE</strain>
    </source>
</reference>
<evidence type="ECO:0000313" key="3">
    <source>
        <dbReference type="Proteomes" id="UP000075880"/>
    </source>
</evidence>
<name>A0A182JA12_ANOAO</name>
<dbReference type="EnsemblMetazoa" id="AATE014178-RA">
    <property type="protein sequence ID" value="AATE014178-PA.1"/>
    <property type="gene ID" value="AATE014178"/>
</dbReference>
<dbReference type="AlphaFoldDB" id="A0A182JA12"/>
<keyword evidence="3" id="KW-1185">Reference proteome</keyword>
<reference evidence="2" key="2">
    <citation type="submission" date="2022-08" db="UniProtKB">
        <authorList>
            <consortium name="EnsemblMetazoa"/>
        </authorList>
    </citation>
    <scope>IDENTIFICATION</scope>
    <source>
        <strain evidence="2">EBRO</strain>
    </source>
</reference>
<sequence length="299" mass="33716">MAVNRCTLVCGLVLALLVGVCFGDRLSKMPRTKLPKRDGQDTTDDTLASMKNLVDVAPLTEAMQSHIGRFKQLRDELKNLQEDKGDKNPLQFFRDTMRLMDGLKNLGAEWKDIERLQNNRALEFEKMLEGMDPLCGQPNHRTAWEEAKLTCSYSTLQKNPIFLIGPLKLEVAQHKPDVMIFRDFLTETEVRRANETRQIERTVRQRVSATVNRVFGVAVREVSKNGYNGSMVQPRGFSLIIYLETQMSAGVTLFPGGRFGITPTAGSMVVSKMHPSVCPSRKPVNIISNFNVLDKTKNQ</sequence>
<dbReference type="VEuPathDB" id="VectorBase:AATE014178"/>
<keyword evidence="1" id="KW-0732">Signal</keyword>
<feature type="signal peptide" evidence="1">
    <location>
        <begin position="1"/>
        <end position="23"/>
    </location>
</feature>
<dbReference type="EnsemblMetazoa" id="ENSAATROPT015028">
    <property type="protein sequence ID" value="ENSAATROPP013561"/>
    <property type="gene ID" value="ENSAATROPG012219"/>
</dbReference>
<dbReference type="Proteomes" id="UP000075880">
    <property type="component" value="Unassembled WGS sequence"/>
</dbReference>
<evidence type="ECO:0000313" key="2">
    <source>
        <dbReference type="EnsemblMetazoa" id="AATE014178-PA.1"/>
    </source>
</evidence>
<protein>
    <submittedName>
        <fullName evidence="2">Uncharacterized protein</fullName>
    </submittedName>
</protein>
<proteinExistence type="predicted"/>
<feature type="chain" id="PRO_5044551079" evidence="1">
    <location>
        <begin position="24"/>
        <end position="299"/>
    </location>
</feature>